<gene>
    <name evidence="1" type="ORF">IMCC14465_16560</name>
</gene>
<proteinExistence type="predicted"/>
<dbReference type="AlphaFoldDB" id="J9DF91"/>
<keyword evidence="2" id="KW-1185">Reference proteome</keyword>
<dbReference type="Proteomes" id="UP000004836">
    <property type="component" value="Unassembled WGS sequence"/>
</dbReference>
<dbReference type="EMBL" id="ALYF01000008">
    <property type="protein sequence ID" value="EJW20531.1"/>
    <property type="molecule type" value="Genomic_DNA"/>
</dbReference>
<organism evidence="1 2">
    <name type="scientific">alpha proteobacterium IMCC14465</name>
    <dbReference type="NCBI Taxonomy" id="1220535"/>
    <lineage>
        <taxon>Bacteria</taxon>
        <taxon>Pseudomonadati</taxon>
        <taxon>Pseudomonadota</taxon>
        <taxon>Alphaproteobacteria</taxon>
        <taxon>PS1 clade</taxon>
    </lineage>
</organism>
<protein>
    <submittedName>
        <fullName evidence="1">Uncharacterized protein</fullName>
    </submittedName>
</protein>
<evidence type="ECO:0000313" key="1">
    <source>
        <dbReference type="EMBL" id="EJW20531.1"/>
    </source>
</evidence>
<name>J9DF91_9PROT</name>
<sequence length="38" mass="4104">MASFAAYFDPSKIPLTASQTQTQIIKRNSAVLKSQSAC</sequence>
<dbReference type="STRING" id="1220535.IMCC14465_16560"/>
<evidence type="ECO:0000313" key="2">
    <source>
        <dbReference type="Proteomes" id="UP000004836"/>
    </source>
</evidence>
<reference evidence="1 2" key="1">
    <citation type="journal article" date="2012" name="J. Bacteriol.">
        <title>Genome Sequence of Strain IMCC14465, Isolated from the East Sea, Belonging to the PS1 Clade of Alphaproteobacteria.</title>
        <authorList>
            <person name="Yang S.J."/>
            <person name="Kang I."/>
            <person name="Cho J.C."/>
        </authorList>
    </citation>
    <scope>NUCLEOTIDE SEQUENCE [LARGE SCALE GENOMIC DNA]</scope>
    <source>
        <strain evidence="1 2">IMCC14465</strain>
    </source>
</reference>
<comment type="caution">
    <text evidence="1">The sequence shown here is derived from an EMBL/GenBank/DDBJ whole genome shotgun (WGS) entry which is preliminary data.</text>
</comment>
<accession>J9DF91</accession>